<dbReference type="AlphaFoldDB" id="A0A397T1C2"/>
<accession>A0A397T1C2</accession>
<name>A0A397T1C2_9GLOM</name>
<dbReference type="Proteomes" id="UP000265703">
    <property type="component" value="Unassembled WGS sequence"/>
</dbReference>
<keyword evidence="2" id="KW-1185">Reference proteome</keyword>
<dbReference type="EMBL" id="QKYT01000174">
    <property type="protein sequence ID" value="RIA90676.1"/>
    <property type="molecule type" value="Genomic_DNA"/>
</dbReference>
<gene>
    <name evidence="1" type="ORF">C1645_737686</name>
</gene>
<evidence type="ECO:0000313" key="2">
    <source>
        <dbReference type="Proteomes" id="UP000265703"/>
    </source>
</evidence>
<proteinExistence type="predicted"/>
<protein>
    <submittedName>
        <fullName evidence="1">Uncharacterized protein</fullName>
    </submittedName>
</protein>
<sequence length="207" mass="24801">MALFNKIFNKKKEIKTFVTRKDKKFSKKISKNIFTKSIINNSQKPMAGPKIYSKDDIFAIPLQENIKSRSRSHSISYDLRPTFNSTITPDEKTFRQIKNINIKVNVFWGEEYKKEQVNLSIPRTGSYNLLKKLLSERLGYKMPHDFSILYHTRRYHKNNTIKRVLLDYWIMNKILWCVDNDFMFRKHMLLWRDNIEITVVKKSIIDS</sequence>
<comment type="caution">
    <text evidence="1">The sequence shown here is derived from an EMBL/GenBank/DDBJ whole genome shotgun (WGS) entry which is preliminary data.</text>
</comment>
<dbReference type="OrthoDB" id="2383132at2759"/>
<organism evidence="1 2">
    <name type="scientific">Glomus cerebriforme</name>
    <dbReference type="NCBI Taxonomy" id="658196"/>
    <lineage>
        <taxon>Eukaryota</taxon>
        <taxon>Fungi</taxon>
        <taxon>Fungi incertae sedis</taxon>
        <taxon>Mucoromycota</taxon>
        <taxon>Glomeromycotina</taxon>
        <taxon>Glomeromycetes</taxon>
        <taxon>Glomerales</taxon>
        <taxon>Glomeraceae</taxon>
        <taxon>Glomus</taxon>
    </lineage>
</organism>
<reference evidence="1 2" key="1">
    <citation type="submission" date="2018-06" db="EMBL/GenBank/DDBJ databases">
        <title>Comparative genomics reveals the genomic features of Rhizophagus irregularis, R. cerebriforme, R. diaphanum and Gigaspora rosea, and their symbiotic lifestyle signature.</title>
        <authorList>
            <person name="Morin E."/>
            <person name="San Clemente H."/>
            <person name="Chen E.C.H."/>
            <person name="De La Providencia I."/>
            <person name="Hainaut M."/>
            <person name="Kuo A."/>
            <person name="Kohler A."/>
            <person name="Murat C."/>
            <person name="Tang N."/>
            <person name="Roy S."/>
            <person name="Loubradou J."/>
            <person name="Henrissat B."/>
            <person name="Grigoriev I.V."/>
            <person name="Corradi N."/>
            <person name="Roux C."/>
            <person name="Martin F.M."/>
        </authorList>
    </citation>
    <scope>NUCLEOTIDE SEQUENCE [LARGE SCALE GENOMIC DNA]</scope>
    <source>
        <strain evidence="1 2">DAOM 227022</strain>
    </source>
</reference>
<evidence type="ECO:0000313" key="1">
    <source>
        <dbReference type="EMBL" id="RIA90676.1"/>
    </source>
</evidence>